<dbReference type="EMBL" id="JANF02000073">
    <property type="protein sequence ID" value="KER35466.1"/>
    <property type="molecule type" value="Genomic_DNA"/>
</dbReference>
<proteinExistence type="predicted"/>
<protein>
    <submittedName>
        <fullName evidence="1">Uncharacterized protein</fullName>
    </submittedName>
</protein>
<accession>A0A8E1C1Z5</accession>
<sequence>MRAEARLQVERQIIMAFADRSAPVDRLVGCVAFVKATDQSRAFECLPPMVLKPSFYGIAKLLIVSVGLKSLLLDCPFGDGRACG</sequence>
<comment type="caution">
    <text evidence="1">The sequence shown here is derived from an EMBL/GenBank/DDBJ whole genome shotgun (WGS) entry which is preliminary data.</text>
</comment>
<organism evidence="1 2">
    <name type="scientific">Sphingobium indicum F2</name>
    <dbReference type="NCBI Taxonomy" id="1450518"/>
    <lineage>
        <taxon>Bacteria</taxon>
        <taxon>Pseudomonadati</taxon>
        <taxon>Pseudomonadota</taxon>
        <taxon>Alphaproteobacteria</taxon>
        <taxon>Sphingomonadales</taxon>
        <taxon>Sphingomonadaceae</taxon>
        <taxon>Sphingobium</taxon>
    </lineage>
</organism>
<evidence type="ECO:0000313" key="1">
    <source>
        <dbReference type="EMBL" id="KER35466.1"/>
    </source>
</evidence>
<reference evidence="1 2" key="1">
    <citation type="submission" date="2014-05" db="EMBL/GenBank/DDBJ databases">
        <title>Genome Announcement of Sphingobium lucknowense F2.</title>
        <authorList>
            <person name="Lal R."/>
            <person name="Negi V."/>
            <person name="Lata P."/>
            <person name="Sangwan N."/>
            <person name="Gupta S.K."/>
            <person name="Rao D.L.N."/>
            <person name="Das S."/>
        </authorList>
    </citation>
    <scope>NUCLEOTIDE SEQUENCE [LARGE SCALE GENOMIC DNA]</scope>
    <source>
        <strain evidence="1 2">F2</strain>
    </source>
</reference>
<dbReference type="Proteomes" id="UP000028135">
    <property type="component" value="Unassembled WGS sequence"/>
</dbReference>
<evidence type="ECO:0000313" key="2">
    <source>
        <dbReference type="Proteomes" id="UP000028135"/>
    </source>
</evidence>
<gene>
    <name evidence="1" type="ORF">AL00_15995</name>
</gene>
<dbReference type="AlphaFoldDB" id="A0A8E1C1Z5"/>
<name>A0A8E1C1Z5_9SPHN</name>